<feature type="region of interest" description="Disordered" evidence="1">
    <location>
        <begin position="396"/>
        <end position="480"/>
    </location>
</feature>
<gene>
    <name evidence="3" type="ORF">BMF94_0220</name>
</gene>
<evidence type="ECO:0000256" key="2">
    <source>
        <dbReference type="SAM" id="Phobius"/>
    </source>
</evidence>
<reference evidence="3 4" key="1">
    <citation type="journal article" date="2018" name="Front. Microbiol.">
        <title>Prospects for Fungal Bioremediation of Acidic Radioactive Waste Sites: Characterization and Genome Sequence of Rhodotorula taiwanensis MD1149.</title>
        <authorList>
            <person name="Tkavc R."/>
            <person name="Matrosova V.Y."/>
            <person name="Grichenko O.E."/>
            <person name="Gostincar C."/>
            <person name="Volpe R.P."/>
            <person name="Klimenkova P."/>
            <person name="Gaidamakova E.K."/>
            <person name="Zhou C.E."/>
            <person name="Stewart B.J."/>
            <person name="Lyman M.G."/>
            <person name="Malfatti S.A."/>
            <person name="Rubinfeld B."/>
            <person name="Courtot M."/>
            <person name="Singh J."/>
            <person name="Dalgard C.L."/>
            <person name="Hamilton T."/>
            <person name="Frey K.G."/>
            <person name="Gunde-Cimerman N."/>
            <person name="Dugan L."/>
            <person name="Daly M.J."/>
        </authorList>
    </citation>
    <scope>NUCLEOTIDE SEQUENCE [LARGE SCALE GENOMIC DNA]</scope>
    <source>
        <strain evidence="3 4">MD1149</strain>
    </source>
</reference>
<evidence type="ECO:0000256" key="1">
    <source>
        <dbReference type="SAM" id="MobiDB-lite"/>
    </source>
</evidence>
<evidence type="ECO:0000313" key="3">
    <source>
        <dbReference type="EMBL" id="POY76629.1"/>
    </source>
</evidence>
<feature type="compositionally biased region" description="Low complexity" evidence="1">
    <location>
        <begin position="78"/>
        <end position="108"/>
    </location>
</feature>
<organism evidence="3 4">
    <name type="scientific">Rhodotorula taiwanensis</name>
    <dbReference type="NCBI Taxonomy" id="741276"/>
    <lineage>
        <taxon>Eukaryota</taxon>
        <taxon>Fungi</taxon>
        <taxon>Dikarya</taxon>
        <taxon>Basidiomycota</taxon>
        <taxon>Pucciniomycotina</taxon>
        <taxon>Microbotryomycetes</taxon>
        <taxon>Sporidiobolales</taxon>
        <taxon>Sporidiobolaceae</taxon>
        <taxon>Rhodotorula</taxon>
    </lineage>
</organism>
<comment type="caution">
    <text evidence="3">The sequence shown here is derived from an EMBL/GenBank/DDBJ whole genome shotgun (WGS) entry which is preliminary data.</text>
</comment>
<keyword evidence="2" id="KW-1133">Transmembrane helix</keyword>
<evidence type="ECO:0000313" key="4">
    <source>
        <dbReference type="Proteomes" id="UP000237144"/>
    </source>
</evidence>
<dbReference type="OrthoDB" id="2527630at2759"/>
<feature type="region of interest" description="Disordered" evidence="1">
    <location>
        <begin position="311"/>
        <end position="383"/>
    </location>
</feature>
<feature type="compositionally biased region" description="Polar residues" evidence="1">
    <location>
        <begin position="354"/>
        <end position="363"/>
    </location>
</feature>
<keyword evidence="2" id="KW-0812">Transmembrane</keyword>
<proteinExistence type="predicted"/>
<accession>A0A2S5BIM7</accession>
<feature type="region of interest" description="Disordered" evidence="1">
    <location>
        <begin position="17"/>
        <end position="110"/>
    </location>
</feature>
<dbReference type="Proteomes" id="UP000237144">
    <property type="component" value="Unassembled WGS sequence"/>
</dbReference>
<feature type="transmembrane region" description="Helical" evidence="2">
    <location>
        <begin position="143"/>
        <end position="167"/>
    </location>
</feature>
<feature type="region of interest" description="Disordered" evidence="1">
    <location>
        <begin position="264"/>
        <end position="297"/>
    </location>
</feature>
<protein>
    <submittedName>
        <fullName evidence="3">Uncharacterized protein</fullName>
    </submittedName>
</protein>
<sequence>MHNMGGTSHQRIELRRRAAAGTTTSTTAATLTTTTTTTTSRAHARTTTTTTSERVRAATRTSSTTTTPAGTGFQPGVAASGSATSSAPNTPPAAASFTTSGTPSGTFAQQATWTPPSVLSHGAAIGAGTTASSGSTGGLSKPALYAVIGGASAGGILLFAVIGFCCWKRRKTRAEEDNLGWRDLDSGPAARPIRESQLVYNAPAEKPWAQQSFSSFASFDGKSPGIAPPPQTFVRSASDNFSSAPSHAGDSYLHDRQELFSSPRAMPRNYTNDSLHSFAPPPSVFAHQQDPRGSTAQSVNSVIDFASASPHRIMSSQQSHPPRQPHAYPPSHASMSSTAPPARNVSSIGREPITAQNYSSRPYSRTHRGYPSIDSAQHRTEDDEVEQRVFAVMMSGQPDADAPPATSGNKKDTIIGLTDAYGGVDGDEQPRADPPQRTSSRKDAAATSAPIHSAGPPIPTSRNDPFGPAEDADVGSSRVDSKPLRDLEALFERLPAAGLAPVHEEDGSSAAIMSRASGASTYAQRYTHDEGAFSLQAPPTRKGSLAPSVLPVVHAPSKQSYLDVSETPSRAGFDHDGFESLDAMNARKNADPSYRSATLSMYDMY</sequence>
<feature type="compositionally biased region" description="Polar residues" evidence="1">
    <location>
        <begin position="333"/>
        <end position="347"/>
    </location>
</feature>
<keyword evidence="2" id="KW-0472">Membrane</keyword>
<dbReference type="EMBL" id="PJQD01000002">
    <property type="protein sequence ID" value="POY76629.1"/>
    <property type="molecule type" value="Genomic_DNA"/>
</dbReference>
<name>A0A2S5BIM7_9BASI</name>
<keyword evidence="4" id="KW-1185">Reference proteome</keyword>
<feature type="compositionally biased region" description="Low complexity" evidence="1">
    <location>
        <begin position="19"/>
        <end position="67"/>
    </location>
</feature>
<dbReference type="AlphaFoldDB" id="A0A2S5BIM7"/>